<organism evidence="2 3">
    <name type="scientific">Methylobacterium gossipiicola</name>
    <dbReference type="NCBI Taxonomy" id="582675"/>
    <lineage>
        <taxon>Bacteria</taxon>
        <taxon>Pseudomonadati</taxon>
        <taxon>Pseudomonadota</taxon>
        <taxon>Alphaproteobacteria</taxon>
        <taxon>Hyphomicrobiales</taxon>
        <taxon>Methylobacteriaceae</taxon>
        <taxon>Methylobacterium</taxon>
    </lineage>
</organism>
<dbReference type="EMBL" id="FOPM01000022">
    <property type="protein sequence ID" value="SFG99965.1"/>
    <property type="molecule type" value="Genomic_DNA"/>
</dbReference>
<accession>A0A1I2WF78</accession>
<feature type="chain" id="PRO_5011773248" evidence="1">
    <location>
        <begin position="22"/>
        <end position="52"/>
    </location>
</feature>
<gene>
    <name evidence="2" type="ORF">SAMN05192565_12275</name>
</gene>
<evidence type="ECO:0000256" key="1">
    <source>
        <dbReference type="SAM" id="SignalP"/>
    </source>
</evidence>
<protein>
    <submittedName>
        <fullName evidence="2">Outer membrane immunogenic protein</fullName>
    </submittedName>
</protein>
<reference evidence="3" key="1">
    <citation type="submission" date="2016-10" db="EMBL/GenBank/DDBJ databases">
        <authorList>
            <person name="Varghese N."/>
            <person name="Submissions S."/>
        </authorList>
    </citation>
    <scope>NUCLEOTIDE SEQUENCE [LARGE SCALE GENOMIC DNA]</scope>
    <source>
        <strain evidence="3">Gh-105</strain>
    </source>
</reference>
<evidence type="ECO:0000313" key="2">
    <source>
        <dbReference type="EMBL" id="SFG99965.1"/>
    </source>
</evidence>
<dbReference type="AlphaFoldDB" id="A0A1I2WF78"/>
<proteinExistence type="predicted"/>
<keyword evidence="1" id="KW-0732">Signal</keyword>
<dbReference type="Proteomes" id="UP000199229">
    <property type="component" value="Unassembled WGS sequence"/>
</dbReference>
<name>A0A1I2WF78_9HYPH</name>
<feature type="signal peptide" evidence="1">
    <location>
        <begin position="1"/>
        <end position="21"/>
    </location>
</feature>
<sequence>MFKSLFLASTATALLVGAASAADLPRRAAPPPVFVPVPVFTWTGFYAGFNAG</sequence>
<feature type="non-terminal residue" evidence="2">
    <location>
        <position position="52"/>
    </location>
</feature>
<keyword evidence="3" id="KW-1185">Reference proteome</keyword>
<evidence type="ECO:0000313" key="3">
    <source>
        <dbReference type="Proteomes" id="UP000199229"/>
    </source>
</evidence>